<dbReference type="InterPro" id="IPR019775">
    <property type="entry name" value="WD40_repeat_CS"/>
</dbReference>
<feature type="non-terminal residue" evidence="4">
    <location>
        <position position="1"/>
    </location>
</feature>
<reference evidence="5" key="1">
    <citation type="journal article" date="2018" name="Nat. Microbiol.">
        <title>Leveraging single-cell genomics to expand the fungal tree of life.</title>
        <authorList>
            <person name="Ahrendt S.R."/>
            <person name="Quandt C.A."/>
            <person name="Ciobanu D."/>
            <person name="Clum A."/>
            <person name="Salamov A."/>
            <person name="Andreopoulos B."/>
            <person name="Cheng J.F."/>
            <person name="Woyke T."/>
            <person name="Pelin A."/>
            <person name="Henrissat B."/>
            <person name="Reynolds N.K."/>
            <person name="Benny G.L."/>
            <person name="Smith M.E."/>
            <person name="James T.Y."/>
            <person name="Grigoriev I.V."/>
        </authorList>
    </citation>
    <scope>NUCLEOTIDE SEQUENCE [LARGE SCALE GENOMIC DNA]</scope>
    <source>
        <strain evidence="5">ATCC 52028</strain>
    </source>
</reference>
<evidence type="ECO:0000313" key="4">
    <source>
        <dbReference type="EMBL" id="RKO94870.1"/>
    </source>
</evidence>
<feature type="repeat" description="WD" evidence="3">
    <location>
        <begin position="1"/>
        <end position="25"/>
    </location>
</feature>
<dbReference type="AlphaFoldDB" id="A0A4P9WU19"/>
<dbReference type="GO" id="GO:0032040">
    <property type="term" value="C:small-subunit processome"/>
    <property type="evidence" value="ECO:0007669"/>
    <property type="project" value="TreeGrafter"/>
</dbReference>
<feature type="repeat" description="WD" evidence="3">
    <location>
        <begin position="81"/>
        <end position="119"/>
    </location>
</feature>
<dbReference type="PROSITE" id="PS00678">
    <property type="entry name" value="WD_REPEATS_1"/>
    <property type="match status" value="3"/>
</dbReference>
<evidence type="ECO:0000313" key="5">
    <source>
        <dbReference type="Proteomes" id="UP000268535"/>
    </source>
</evidence>
<dbReference type="EMBL" id="ML014068">
    <property type="protein sequence ID" value="RKO94870.1"/>
    <property type="molecule type" value="Genomic_DNA"/>
</dbReference>
<evidence type="ECO:0000256" key="1">
    <source>
        <dbReference type="ARBA" id="ARBA00022574"/>
    </source>
</evidence>
<dbReference type="InterPro" id="IPR001680">
    <property type="entry name" value="WD40_rpt"/>
</dbReference>
<dbReference type="SUPFAM" id="SSF50978">
    <property type="entry name" value="WD40 repeat-like"/>
    <property type="match status" value="1"/>
</dbReference>
<proteinExistence type="predicted"/>
<feature type="non-terminal residue" evidence="4">
    <location>
        <position position="119"/>
    </location>
</feature>
<protein>
    <submittedName>
        <fullName evidence="4">WD40 repeat-like protein</fullName>
    </submittedName>
</protein>
<evidence type="ECO:0000256" key="2">
    <source>
        <dbReference type="ARBA" id="ARBA00022737"/>
    </source>
</evidence>
<dbReference type="PANTHER" id="PTHR19853">
    <property type="entry name" value="WD REPEAT CONTAINING PROTEIN 3 WDR3"/>
    <property type="match status" value="1"/>
</dbReference>
<dbReference type="GO" id="GO:0030490">
    <property type="term" value="P:maturation of SSU-rRNA"/>
    <property type="evidence" value="ECO:0007669"/>
    <property type="project" value="TreeGrafter"/>
</dbReference>
<dbReference type="PROSITE" id="PS50082">
    <property type="entry name" value="WD_REPEATS_2"/>
    <property type="match status" value="3"/>
</dbReference>
<dbReference type="GO" id="GO:0030515">
    <property type="term" value="F:snoRNA binding"/>
    <property type="evidence" value="ECO:0007669"/>
    <property type="project" value="TreeGrafter"/>
</dbReference>
<accession>A0A4P9WU19</accession>
<dbReference type="InterPro" id="IPR015943">
    <property type="entry name" value="WD40/YVTN_repeat-like_dom_sf"/>
</dbReference>
<dbReference type="InterPro" id="IPR051570">
    <property type="entry name" value="TBC1_cilium_biogenesis"/>
</dbReference>
<dbReference type="InterPro" id="IPR020472">
    <property type="entry name" value="WD40_PAC1"/>
</dbReference>
<dbReference type="PANTHER" id="PTHR19853:SF0">
    <property type="entry name" value="WD REPEAT-CONTAINING PROTEIN 3"/>
    <property type="match status" value="1"/>
</dbReference>
<sequence>SMAFTPDGAMLASGSRDTTIVIWDLVELRGSHRLRGHRDAVTQPGLGNLADLGDAAVLLSASKDSLIKIWDLNTQHCVDTTMAHQPDVSAMLWVPELNALLTSGGDATLKVWNVAVGPL</sequence>
<evidence type="ECO:0000256" key="3">
    <source>
        <dbReference type="PROSITE-ProRule" id="PRU00221"/>
    </source>
</evidence>
<dbReference type="PRINTS" id="PR00320">
    <property type="entry name" value="GPROTEINBRPT"/>
</dbReference>
<dbReference type="Proteomes" id="UP000268535">
    <property type="component" value="Unassembled WGS sequence"/>
</dbReference>
<dbReference type="Gene3D" id="2.130.10.10">
    <property type="entry name" value="YVTN repeat-like/Quinoprotein amine dehydrogenase"/>
    <property type="match status" value="1"/>
</dbReference>
<dbReference type="Pfam" id="PF00400">
    <property type="entry name" value="WD40"/>
    <property type="match status" value="3"/>
</dbReference>
<keyword evidence="2" id="KW-0677">Repeat</keyword>
<name>A0A4P9WU19_9FUNG</name>
<dbReference type="GO" id="GO:0034388">
    <property type="term" value="C:Pwp2p-containing subcomplex of 90S preribosome"/>
    <property type="evidence" value="ECO:0007669"/>
    <property type="project" value="TreeGrafter"/>
</dbReference>
<feature type="repeat" description="WD" evidence="3">
    <location>
        <begin position="54"/>
        <end position="80"/>
    </location>
</feature>
<gene>
    <name evidence="4" type="ORF">CAUPRSCDRAFT_4089</name>
</gene>
<keyword evidence="1 3" id="KW-0853">WD repeat</keyword>
<dbReference type="InterPro" id="IPR036322">
    <property type="entry name" value="WD40_repeat_dom_sf"/>
</dbReference>
<organism evidence="4 5">
    <name type="scientific">Caulochytrium protostelioides</name>
    <dbReference type="NCBI Taxonomy" id="1555241"/>
    <lineage>
        <taxon>Eukaryota</taxon>
        <taxon>Fungi</taxon>
        <taxon>Fungi incertae sedis</taxon>
        <taxon>Chytridiomycota</taxon>
        <taxon>Chytridiomycota incertae sedis</taxon>
        <taxon>Chytridiomycetes</taxon>
        <taxon>Caulochytriales</taxon>
        <taxon>Caulochytriaceae</taxon>
        <taxon>Caulochytrium</taxon>
    </lineage>
</organism>
<dbReference type="PROSITE" id="PS50294">
    <property type="entry name" value="WD_REPEATS_REGION"/>
    <property type="match status" value="2"/>
</dbReference>
<dbReference type="SMART" id="SM00320">
    <property type="entry name" value="WD40"/>
    <property type="match status" value="3"/>
</dbReference>